<accession>Q9PGE2</accession>
<proteinExistence type="predicted"/>
<dbReference type="HOGENOM" id="CLU_3350555_0_0_6"/>
<gene>
    <name evidence="1" type="ordered locus">XF_0360</name>
</gene>
<dbReference type="STRING" id="160492.XF_0360"/>
<dbReference type="PIR" id="G82814">
    <property type="entry name" value="G82814"/>
</dbReference>
<protein>
    <submittedName>
        <fullName evidence="1">Uncharacterized protein</fullName>
    </submittedName>
</protein>
<dbReference type="AlphaFoldDB" id="Q9PGE2"/>
<reference evidence="1 2" key="1">
    <citation type="journal article" date="2000" name="Nature">
        <title>The genome sequence of the plant pathogen Xylella fastidiosa.</title>
        <authorList>
            <person name="Simpson A.J."/>
            <person name="Reinach F.C."/>
            <person name="Arruda P."/>
            <person name="Abreu F.A."/>
            <person name="Acencio M."/>
            <person name="Alvarenga R."/>
            <person name="Alves L.M."/>
            <person name="Araya J.E."/>
            <person name="Baia G.S."/>
            <person name="Baptista C.S."/>
            <person name="Barros M.H."/>
            <person name="Bonaccorsi E.D."/>
            <person name="Bordin S."/>
            <person name="Bove J.M."/>
            <person name="Briones M.R."/>
            <person name="Bueno M.R."/>
            <person name="Camargo A.A."/>
            <person name="Camargo L.E."/>
            <person name="Carraro D.M."/>
            <person name="Carrer H."/>
            <person name="Colauto N.B."/>
            <person name="Colombo C."/>
            <person name="Costa F.F."/>
            <person name="Costa M.C."/>
            <person name="Costa-Neto C.M."/>
            <person name="Coutinho L.L."/>
            <person name="Cristofani M."/>
            <person name="Dias-Neto E."/>
            <person name="Docena C."/>
            <person name="El-Dorry H."/>
            <person name="Facincani A.P."/>
            <person name="Ferreira A.J."/>
            <person name="Ferreira V.C."/>
            <person name="Ferro J.A."/>
            <person name="Fraga J.S."/>
            <person name="Franca S.C."/>
            <person name="Franco M.C."/>
            <person name="Frohme M."/>
            <person name="Furlan L.R."/>
            <person name="Garnier M."/>
            <person name="Goldman G.H."/>
            <person name="Goldman M.H."/>
            <person name="Gomes S.L."/>
            <person name="Gruber A."/>
            <person name="Ho P.L."/>
            <person name="Hoheisel J.D."/>
            <person name="Junqueira M.L."/>
            <person name="Kemper E.L."/>
            <person name="Kitajima J.P."/>
            <person name="Krieger J.E."/>
            <person name="Kuramae E.E."/>
            <person name="Laigret F."/>
            <person name="Lambais M.R."/>
            <person name="Leite L.C."/>
            <person name="Lemos E.G."/>
            <person name="Lemos M.V."/>
            <person name="Lopes S.A."/>
            <person name="Lopes C.R."/>
            <person name="Machado J.A."/>
            <person name="Machado M.A."/>
            <person name="Madeira A.M."/>
            <person name="Madeira H.M."/>
            <person name="Marino C.L."/>
            <person name="Marques M.V."/>
            <person name="Martins E.A."/>
            <person name="Martins E.M."/>
            <person name="Matsukuma A.Y."/>
            <person name="Menck C.F."/>
            <person name="Miracca E.C."/>
            <person name="Miyaki C.Y."/>
            <person name="Monteriro-Vitorello C.B."/>
            <person name="Moon D.H."/>
            <person name="Nagai M.A."/>
            <person name="Nascimento A.L."/>
            <person name="Netto L.E."/>
            <person name="Nhani A.Jr."/>
            <person name="Nobrega F.G."/>
            <person name="Nunes L.R."/>
            <person name="Oliveira M.A."/>
            <person name="de Oliveira M.C."/>
            <person name="de Oliveira R.C."/>
            <person name="Palmieri D.A."/>
            <person name="Paris A."/>
            <person name="Peixoto B.R."/>
            <person name="Pereira G.A."/>
            <person name="Pereira H.A.Jr."/>
            <person name="Pesquero J.B."/>
            <person name="Quaggio R.B."/>
            <person name="Roberto P.G."/>
            <person name="Rodrigues V."/>
            <person name="de M Rosa A.J."/>
            <person name="de Rosa V.E.Jr."/>
            <person name="de Sa R.G."/>
            <person name="Santelli R.V."/>
            <person name="Sawasaki H.E."/>
            <person name="da Silva A.C."/>
            <person name="da Silva A.M."/>
            <person name="da Silva F.R."/>
            <person name="da Silva W.A.Jr."/>
            <person name="da Silveira J.F."/>
            <person name="Silvestri M.L."/>
            <person name="Siqueira W.J."/>
            <person name="de Souza A.A."/>
            <person name="de Souza A.P."/>
            <person name="Terenzi M.F."/>
            <person name="Truffi D."/>
            <person name="Tsai S.M."/>
            <person name="Tsuhako M.H."/>
            <person name="Vallada H."/>
            <person name="Van Sluys M.A."/>
            <person name="Verjovski-Almeida S."/>
            <person name="Vettore A.L."/>
            <person name="Zago M.A."/>
            <person name="Zatz M."/>
            <person name="Meidanis J."/>
            <person name="Setubal J.C."/>
        </authorList>
    </citation>
    <scope>NUCLEOTIDE SEQUENCE [LARGE SCALE GENOMIC DNA]</scope>
    <source>
        <strain evidence="1 2">9a5c</strain>
    </source>
</reference>
<name>Q9PGE2_XYLFA</name>
<dbReference type="KEGG" id="xfa:XF_0360"/>
<evidence type="ECO:0000313" key="1">
    <source>
        <dbReference type="EMBL" id="AAF83170.1"/>
    </source>
</evidence>
<evidence type="ECO:0000313" key="2">
    <source>
        <dbReference type="Proteomes" id="UP000000812"/>
    </source>
</evidence>
<dbReference type="EMBL" id="AE003849">
    <property type="protein sequence ID" value="AAF83170.1"/>
    <property type="molecule type" value="Genomic_DNA"/>
</dbReference>
<organism evidence="1 2">
    <name type="scientific">Xylella fastidiosa (strain 9a5c)</name>
    <dbReference type="NCBI Taxonomy" id="160492"/>
    <lineage>
        <taxon>Bacteria</taxon>
        <taxon>Pseudomonadati</taxon>
        <taxon>Pseudomonadota</taxon>
        <taxon>Gammaproteobacteria</taxon>
        <taxon>Lysobacterales</taxon>
        <taxon>Lysobacteraceae</taxon>
        <taxon>Xylella</taxon>
    </lineage>
</organism>
<sequence>MCDGLECYALTVTGLSTGLYLGRCCGTDYASPPVTQY</sequence>
<dbReference type="Proteomes" id="UP000000812">
    <property type="component" value="Chromosome"/>
</dbReference>